<dbReference type="EMBL" id="JAODUO010000541">
    <property type="protein sequence ID" value="KAK2178484.1"/>
    <property type="molecule type" value="Genomic_DNA"/>
</dbReference>
<evidence type="ECO:0000313" key="2">
    <source>
        <dbReference type="EMBL" id="KAK2178484.1"/>
    </source>
</evidence>
<evidence type="ECO:0000313" key="3">
    <source>
        <dbReference type="Proteomes" id="UP001209878"/>
    </source>
</evidence>
<dbReference type="Proteomes" id="UP001209878">
    <property type="component" value="Unassembled WGS sequence"/>
</dbReference>
<evidence type="ECO:0000256" key="1">
    <source>
        <dbReference type="SAM" id="MobiDB-lite"/>
    </source>
</evidence>
<dbReference type="AlphaFoldDB" id="A0AAD9KW45"/>
<protein>
    <submittedName>
        <fullName evidence="2">Uncharacterized protein</fullName>
    </submittedName>
</protein>
<reference evidence="2" key="1">
    <citation type="journal article" date="2023" name="Mol. Biol. Evol.">
        <title>Third-Generation Sequencing Reveals the Adaptive Role of the Epigenome in Three Deep-Sea Polychaetes.</title>
        <authorList>
            <person name="Perez M."/>
            <person name="Aroh O."/>
            <person name="Sun Y."/>
            <person name="Lan Y."/>
            <person name="Juniper S.K."/>
            <person name="Young C.R."/>
            <person name="Angers B."/>
            <person name="Qian P.Y."/>
        </authorList>
    </citation>
    <scope>NUCLEOTIDE SEQUENCE</scope>
    <source>
        <strain evidence="2">R07B-5</strain>
    </source>
</reference>
<feature type="compositionally biased region" description="Polar residues" evidence="1">
    <location>
        <begin position="50"/>
        <end position="62"/>
    </location>
</feature>
<keyword evidence="3" id="KW-1185">Reference proteome</keyword>
<organism evidence="2 3">
    <name type="scientific">Ridgeia piscesae</name>
    <name type="common">Tubeworm</name>
    <dbReference type="NCBI Taxonomy" id="27915"/>
    <lineage>
        <taxon>Eukaryota</taxon>
        <taxon>Metazoa</taxon>
        <taxon>Spiralia</taxon>
        <taxon>Lophotrochozoa</taxon>
        <taxon>Annelida</taxon>
        <taxon>Polychaeta</taxon>
        <taxon>Sedentaria</taxon>
        <taxon>Canalipalpata</taxon>
        <taxon>Sabellida</taxon>
        <taxon>Siboglinidae</taxon>
        <taxon>Ridgeia</taxon>
    </lineage>
</organism>
<sequence>MPPMTAPCCPCLGHQPSSLALLPSHTNSLSCSLPLPGMVLTFRTVSTTMDVTPQSPLSSSMNKMDRAPFDTPTKICLS</sequence>
<gene>
    <name evidence="2" type="ORF">NP493_541g00000</name>
</gene>
<name>A0AAD9KW45_RIDPI</name>
<accession>A0AAD9KW45</accession>
<proteinExistence type="predicted"/>
<feature type="region of interest" description="Disordered" evidence="1">
    <location>
        <begin position="50"/>
        <end position="78"/>
    </location>
</feature>
<comment type="caution">
    <text evidence="2">The sequence shown here is derived from an EMBL/GenBank/DDBJ whole genome shotgun (WGS) entry which is preliminary data.</text>
</comment>